<sequence length="416" mass="46300">MKRLLLVSFFAFFNLVIGKAQLLEVNFKDSKTIADYVSADPDGSQLSAINKSSKDKGIMTIESDMLKFTRETTEAVSLSFSRVKAFAGPPKVIICEFDIKISDNTSKETTAAMFQLGSGFTTATSTTGKVHARFSVNFTDTPGEFSIKDSKQAGASGVVLSGKKRLKFIVNNLESVYSYDVKGKNYQVAPEKWDLFVDDEAYLLGKESTDPTAELENIKFFFNGGIGSISIGNILIHTPTALPIQLEYFSVYHRNNRADLSWKTSYESKIKEFEIHKSLNGIDFEKITSVKSEGKSAYYSCQDEFPSNGTSYYKLLQVDENGNKEELSVKSLKLNKNKDFTVYVASDGLIVNYDAPKEGTATLVLSNIKGQKILERQISFNEGVNKLSLETVLKEGIYLVNADFDGDKYVKKLILR</sequence>
<dbReference type="eggNOG" id="COG4935">
    <property type="taxonomic scope" value="Bacteria"/>
</dbReference>
<evidence type="ECO:0000313" key="2">
    <source>
        <dbReference type="Proteomes" id="UP000000310"/>
    </source>
</evidence>
<dbReference type="InterPro" id="IPR026444">
    <property type="entry name" value="Secre_tail"/>
</dbReference>
<dbReference type="AlphaFoldDB" id="F0SEW1"/>
<dbReference type="RefSeq" id="WP_013633512.1">
    <property type="nucleotide sequence ID" value="NC_015177.1"/>
</dbReference>
<reference evidence="2" key="2">
    <citation type="submission" date="2011-02" db="EMBL/GenBank/DDBJ databases">
        <title>The complete genome of Pedobacter saltans DSM 12145.</title>
        <authorList>
            <consortium name="US DOE Joint Genome Institute (JGI-PGF)"/>
            <person name="Lucas S."/>
            <person name="Copeland A."/>
            <person name="Lapidus A."/>
            <person name="Bruce D."/>
            <person name="Goodwin L."/>
            <person name="Pitluck S."/>
            <person name="Kyrpides N."/>
            <person name="Mavromatis K."/>
            <person name="Pagani I."/>
            <person name="Ivanova N."/>
            <person name="Ovchinnikova G."/>
            <person name="Lu M."/>
            <person name="Detter J.C."/>
            <person name="Han C."/>
            <person name="Land M."/>
            <person name="Hauser L."/>
            <person name="Markowitz V."/>
            <person name="Cheng J.-F."/>
            <person name="Hugenholtz P."/>
            <person name="Woyke T."/>
            <person name="Wu D."/>
            <person name="Tindall B."/>
            <person name="Pomrenke H.G."/>
            <person name="Brambilla E."/>
            <person name="Klenk H.-P."/>
            <person name="Eisen J.A."/>
        </authorList>
    </citation>
    <scope>NUCLEOTIDE SEQUENCE [LARGE SCALE GENOMIC DNA]</scope>
    <source>
        <strain evidence="2">ATCC 51119 / DSM 12145 / JCM 21818 / LMG 10337 / NBRC 100064 / NCIMB 13643</strain>
    </source>
</reference>
<organism evidence="1 2">
    <name type="scientific">Pseudopedobacter saltans (strain ATCC 51119 / DSM 12145 / JCM 21818 / CCUG 39354 / LMG 10337 / NBRC 100064 / NCIMB 13643)</name>
    <name type="common">Pedobacter saltans</name>
    <dbReference type="NCBI Taxonomy" id="762903"/>
    <lineage>
        <taxon>Bacteria</taxon>
        <taxon>Pseudomonadati</taxon>
        <taxon>Bacteroidota</taxon>
        <taxon>Sphingobacteriia</taxon>
        <taxon>Sphingobacteriales</taxon>
        <taxon>Sphingobacteriaceae</taxon>
        <taxon>Pseudopedobacter</taxon>
    </lineage>
</organism>
<name>F0SEW1_PSESL</name>
<evidence type="ECO:0000313" key="1">
    <source>
        <dbReference type="EMBL" id="ADY53027.1"/>
    </source>
</evidence>
<dbReference type="Gene3D" id="2.60.40.10">
    <property type="entry name" value="Immunoglobulins"/>
    <property type="match status" value="1"/>
</dbReference>
<reference evidence="1 2" key="1">
    <citation type="journal article" date="2011" name="Stand. Genomic Sci.">
        <title>Complete genome sequence of the gliding, heparinolytic Pedobacter saltans type strain (113).</title>
        <authorList>
            <person name="Liolios K."/>
            <person name="Sikorski J."/>
            <person name="Lu M."/>
            <person name="Nolan M."/>
            <person name="Lapidus A."/>
            <person name="Lucas S."/>
            <person name="Hammon N."/>
            <person name="Deshpande S."/>
            <person name="Cheng J.F."/>
            <person name="Tapia R."/>
            <person name="Han C."/>
            <person name="Goodwin L."/>
            <person name="Pitluck S."/>
            <person name="Huntemann M."/>
            <person name="Ivanova N."/>
            <person name="Pagani I."/>
            <person name="Mavromatis K."/>
            <person name="Ovchinikova G."/>
            <person name="Pati A."/>
            <person name="Chen A."/>
            <person name="Palaniappan K."/>
            <person name="Land M."/>
            <person name="Hauser L."/>
            <person name="Brambilla E.M."/>
            <person name="Kotsyurbenko O."/>
            <person name="Rohde M."/>
            <person name="Tindall B.J."/>
            <person name="Abt B."/>
            <person name="Goker M."/>
            <person name="Detter J.C."/>
            <person name="Woyke T."/>
            <person name="Bristow J."/>
            <person name="Eisen J.A."/>
            <person name="Markowitz V."/>
            <person name="Hugenholtz P."/>
            <person name="Klenk H.P."/>
            <person name="Kyrpides N.C."/>
        </authorList>
    </citation>
    <scope>NUCLEOTIDE SEQUENCE [LARGE SCALE GENOMIC DNA]</scope>
    <source>
        <strain evidence="2">ATCC 51119 / DSM 12145 / JCM 21818 / LMG 10337 / NBRC 100064 / NCIMB 13643</strain>
    </source>
</reference>
<evidence type="ECO:0008006" key="3">
    <source>
        <dbReference type="Google" id="ProtNLM"/>
    </source>
</evidence>
<dbReference type="KEGG" id="psn:Pedsa_2482"/>
<protein>
    <recommendedName>
        <fullName evidence="3">Secretion system C-terminal sorting domain-containing protein</fullName>
    </recommendedName>
</protein>
<accession>F0SEW1</accession>
<dbReference type="NCBIfam" id="TIGR04183">
    <property type="entry name" value="Por_Secre_tail"/>
    <property type="match status" value="1"/>
</dbReference>
<dbReference type="InterPro" id="IPR013783">
    <property type="entry name" value="Ig-like_fold"/>
</dbReference>
<dbReference type="OrthoDB" id="740055at2"/>
<dbReference type="EMBL" id="CP002545">
    <property type="protein sequence ID" value="ADY53027.1"/>
    <property type="molecule type" value="Genomic_DNA"/>
</dbReference>
<keyword evidence="2" id="KW-1185">Reference proteome</keyword>
<dbReference type="STRING" id="762903.Pedsa_2482"/>
<proteinExistence type="predicted"/>
<dbReference type="Proteomes" id="UP000000310">
    <property type="component" value="Chromosome"/>
</dbReference>
<dbReference type="HOGENOM" id="CLU_660331_0_0_10"/>
<gene>
    <name evidence="1" type="ordered locus">Pedsa_2482</name>
</gene>